<protein>
    <submittedName>
        <fullName evidence="1">Uncharacterized protein</fullName>
    </submittedName>
</protein>
<proteinExistence type="predicted"/>
<name>A0ACC2P6N8_9HYME</name>
<dbReference type="EMBL" id="CM056742">
    <property type="protein sequence ID" value="KAJ8679254.1"/>
    <property type="molecule type" value="Genomic_DNA"/>
</dbReference>
<keyword evidence="2" id="KW-1185">Reference proteome</keyword>
<reference evidence="1" key="1">
    <citation type="submission" date="2023-04" db="EMBL/GenBank/DDBJ databases">
        <title>A chromosome-level genome assembly of the parasitoid wasp Eretmocerus hayati.</title>
        <authorList>
            <person name="Zhong Y."/>
            <person name="Liu S."/>
            <person name="Liu Y."/>
        </authorList>
    </citation>
    <scope>NUCLEOTIDE SEQUENCE</scope>
    <source>
        <strain evidence="1">ZJU_SS_LIU_2023</strain>
    </source>
</reference>
<evidence type="ECO:0000313" key="2">
    <source>
        <dbReference type="Proteomes" id="UP001239111"/>
    </source>
</evidence>
<accession>A0ACC2P6N8</accession>
<dbReference type="Proteomes" id="UP001239111">
    <property type="component" value="Chromosome 2"/>
</dbReference>
<comment type="caution">
    <text evidence="1">The sequence shown here is derived from an EMBL/GenBank/DDBJ whole genome shotgun (WGS) entry which is preliminary data.</text>
</comment>
<evidence type="ECO:0000313" key="1">
    <source>
        <dbReference type="EMBL" id="KAJ8679254.1"/>
    </source>
</evidence>
<organism evidence="1 2">
    <name type="scientific">Eretmocerus hayati</name>
    <dbReference type="NCBI Taxonomy" id="131215"/>
    <lineage>
        <taxon>Eukaryota</taxon>
        <taxon>Metazoa</taxon>
        <taxon>Ecdysozoa</taxon>
        <taxon>Arthropoda</taxon>
        <taxon>Hexapoda</taxon>
        <taxon>Insecta</taxon>
        <taxon>Pterygota</taxon>
        <taxon>Neoptera</taxon>
        <taxon>Endopterygota</taxon>
        <taxon>Hymenoptera</taxon>
        <taxon>Apocrita</taxon>
        <taxon>Proctotrupomorpha</taxon>
        <taxon>Chalcidoidea</taxon>
        <taxon>Aphelinidae</taxon>
        <taxon>Aphelininae</taxon>
        <taxon>Eretmocerus</taxon>
    </lineage>
</organism>
<gene>
    <name evidence="1" type="ORF">QAD02_015041</name>
</gene>
<sequence length="1564" mass="175048">MSVEWILERIGFPDTEPVKINKEFFHCGRQKESDLVCLSLLVSREHCTFTKVPSGLYVTDTKSSNGVYVNGQTIKPLKQIAIKDGDIIGIGCCEIKNLDQNMFVYKLKSEMTLPTKCENDTASGSMPESARLARKELSKSRKSDEIQSPAKVAKISPFDRKAQPEVNCIDDDDDDIVFIEICSASTAPKEQNKNDAKGLKADEVVVNSHSRKVVSSPRSPEVKIENPQRIQTYQASDKCSIIPHVDSQNIQKCTSKPKSSSPVIIDVTDEIPQNIQKSVCESKSSRIHSGSASGDNETKCNLKSDLPKDDQNGFTAPVVKQECESFTEYDIIDINDQHENLRSSQLFDKTSIKEEAEDNDEDSFIGSESYSLQKVKTEPEPEFIDVGNVPESAYCPGVEPTNAVSDTDIPPVEEAQPYIDPDLLNPSSVSHPETSKDQPSSKSLKDVAAKLSKSKDSSSDKGKRRGPEIIEPHHIKPKRSGKSDDEKRSPSKGKKHKKEKRRHSSSSAKKGHYSKSSSSKGTVHKHSTSTSNDSKSKNDSNSLSNDESKRDKDESSSTLNASSLEAALGRPRCKTTIVKAKVSSKSRGDVLCADMQSTLLKPKPVLKKTTSTSSKVLPPMLAPLVLPRRQVRSSAIPYEPTSRADQPILPPLANNTSAPIPSSPTNGTANGIHISPYSSDDEDTPQPANEEPSTSPPHGRSPSPSTNERPPSPPKNLVTDKNDVPSNEASSAKLPSADERITNISTKKVKFNNNLTAVREFPIQDGHKLRNIKEGFSTKTKFQRETSMKQEDFLARVFIWEPVWLEQQMNIQNPPPVVKKEDMQVFPDTFNTFEEYYKKMEVLLLLETWAQFTKEFENNGTRYKTSVALPAQILRNSLQPMSTPNGSRFTKMTIQTLVSKNHVRLQSLPVLGDMVILEYSVKFETSTKTRRAFAYVQSAQQQNPTRFLSTNEKISKCVPRPDFLMTYTVFTRVIDEHTLLFDVIGRFRSIHYTKPHLRLVNALQYVPMSPLRDHILHVNIDELQLGEIPLDQVHKFTPVTNEKLNQRQIEAVMKFTNSALDSTPKISLLVGPPGTGKSKVIANLVIEILYGEGRFTKNPPRILIAAPSNAAIDEIVLRLLEIRGSISDREQRFKMVRMGRIESMHDEVKNISVSELARKHAQKSLAEHKHKKSNSIELLKHRLVTDIRALESLVQSQPNNRNYVRDLEALREKYKALTNKRPEDEEAEIVKIQNGAKKTILINANVIACTLSSCYAGQMEELFGPSSRNKIATCIVDEATQSVEAEALIPALLGVRNLILVGDPRQLPATVMSTDAKKLGFDRSLFTRTKEALQKQVQDKDGYRDPIIMLNEQYRMISAISHWPNKFFYDGKLIDRVNYKQTFPFEPYRILNIDGAQDDVKFSNTSEAVFVGNLIQCMVTNAKMNNWKKKIQIGVITPYQDQKSVVLSTVKEQVDRLPSNIKDKFVIEVNTIDSFQGQERDVIIMSCVRSRGIGFLSDPQRLCVALTRAKFSLIICGNLGTFQRDNTWGPLLHDARSRGLVVNLNVNARPNDIKPHVLRLDNDL</sequence>